<proteinExistence type="predicted"/>
<name>A0A0E1W4M3_BURPE</name>
<accession>A0A0E1W4M3</accession>
<organism evidence="2">
    <name type="scientific">Burkholderia pseudomallei 1710a</name>
    <dbReference type="NCBI Taxonomy" id="320371"/>
    <lineage>
        <taxon>Bacteria</taxon>
        <taxon>Pseudomonadati</taxon>
        <taxon>Pseudomonadota</taxon>
        <taxon>Betaproteobacteria</taxon>
        <taxon>Burkholderiales</taxon>
        <taxon>Burkholderiaceae</taxon>
        <taxon>Burkholderia</taxon>
        <taxon>pseudomallei group</taxon>
    </lineage>
</organism>
<gene>
    <name evidence="2" type="ORF">BURPS1710A_0722</name>
</gene>
<evidence type="ECO:0000256" key="1">
    <source>
        <dbReference type="SAM" id="MobiDB-lite"/>
    </source>
</evidence>
<feature type="region of interest" description="Disordered" evidence="1">
    <location>
        <begin position="1"/>
        <end position="48"/>
    </location>
</feature>
<evidence type="ECO:0000313" key="2">
    <source>
        <dbReference type="EMBL" id="EET07329.1"/>
    </source>
</evidence>
<reference evidence="2" key="1">
    <citation type="submission" date="2009-05" db="EMBL/GenBank/DDBJ databases">
        <authorList>
            <person name="Harkins D.M."/>
            <person name="DeShazer D."/>
            <person name="Woods D.E."/>
            <person name="Brinkac L.M."/>
            <person name="Brown K.A."/>
            <person name="Hung G.C."/>
            <person name="Tuanyok A."/>
            <person name="Zhang B."/>
            <person name="Nierman W.C."/>
        </authorList>
    </citation>
    <scope>NUCLEOTIDE SEQUENCE [LARGE SCALE GENOMIC DNA]</scope>
    <source>
        <strain evidence="2">1710a</strain>
    </source>
</reference>
<dbReference type="AlphaFoldDB" id="A0A0E1W4M3"/>
<dbReference type="HOGENOM" id="CLU_3150402_0_0_4"/>
<dbReference type="Proteomes" id="UP000001812">
    <property type="component" value="Chromosome I"/>
</dbReference>
<protein>
    <submittedName>
        <fullName evidence="2">Uncharacterized protein</fullName>
    </submittedName>
</protein>
<dbReference type="EMBL" id="CM000832">
    <property type="protein sequence ID" value="EET07329.1"/>
    <property type="molecule type" value="Genomic_DNA"/>
</dbReference>
<sequence>MALTRAAGASPMAPDAREGGGEGGGSGKREAGSGDRGAASPFVAARDS</sequence>